<comment type="caution">
    <text evidence="1">The sequence shown here is derived from an EMBL/GenBank/DDBJ whole genome shotgun (WGS) entry which is preliminary data.</text>
</comment>
<reference evidence="1 2" key="1">
    <citation type="submission" date="2022-09" db="EMBL/GenBank/DDBJ databases">
        <authorList>
            <person name="Palmer J.M."/>
        </authorList>
    </citation>
    <scope>NUCLEOTIDE SEQUENCE [LARGE SCALE GENOMIC DNA]</scope>
    <source>
        <strain evidence="1 2">DSM 7382</strain>
    </source>
</reference>
<gene>
    <name evidence="1" type="ORF">QCA50_010790</name>
</gene>
<organism evidence="1 2">
    <name type="scientific">Cerrena zonata</name>
    <dbReference type="NCBI Taxonomy" id="2478898"/>
    <lineage>
        <taxon>Eukaryota</taxon>
        <taxon>Fungi</taxon>
        <taxon>Dikarya</taxon>
        <taxon>Basidiomycota</taxon>
        <taxon>Agaricomycotina</taxon>
        <taxon>Agaricomycetes</taxon>
        <taxon>Polyporales</taxon>
        <taxon>Cerrenaceae</taxon>
        <taxon>Cerrena</taxon>
    </lineage>
</organism>
<dbReference type="EMBL" id="JASBNA010000018">
    <property type="protein sequence ID" value="KAK7685980.1"/>
    <property type="molecule type" value="Genomic_DNA"/>
</dbReference>
<sequence length="141" mass="15478">MLTAIPLPINEHFSPTQQGELLGPMQNEPLGAHFIVLSSFMTVCVMEAETAMTKRLVMTTNMTVVENFIPALTHVVDGEDGGQEEKNQCRWMEGLFRGPPLTRVTSRCCTLVCGLTVGVTSHRSQRQLHVVVLSELDNGAP</sequence>
<name>A0AAW0FXN8_9APHY</name>
<protein>
    <submittedName>
        <fullName evidence="1">Uncharacterized protein</fullName>
    </submittedName>
</protein>
<accession>A0AAW0FXN8</accession>
<dbReference type="Proteomes" id="UP001385951">
    <property type="component" value="Unassembled WGS sequence"/>
</dbReference>
<evidence type="ECO:0000313" key="2">
    <source>
        <dbReference type="Proteomes" id="UP001385951"/>
    </source>
</evidence>
<proteinExistence type="predicted"/>
<keyword evidence="2" id="KW-1185">Reference proteome</keyword>
<evidence type="ECO:0000313" key="1">
    <source>
        <dbReference type="EMBL" id="KAK7685980.1"/>
    </source>
</evidence>
<dbReference type="AlphaFoldDB" id="A0AAW0FXN8"/>